<sequence>MTPPLNTPRSTLLIHLLLAALVGLLFMGAHADGSYWWSDAPRHALNGVFVKDLVAAAPWSDPSRYAYDYYAQYPALTILFYPPLFYAISAPFYALFGVSEATALLVVALHYVAFAWGAWALFRNWLPAWHAALAAAALAALPEIAFWGRQVMLEVPSLAFFIWSAVLFTRYRRTARPLLLYGAAALLLLAMYTKLTAGFLALAYAGTLLYERRAAMLKDRHLWLAALLACIGLVPLLVLTVKFGQANIQSASGINDSLVSRNSLAGWLWYLRQFPGQMGWAVLAAAAAGLLAGAVAAVRRRGLDGLGSAGGEGGLSRGDLVFWLLWLLAGYLFFSAIDLKEARHSVFILPPLVLAAALLLARLPRPSWQLAALAALAGAALLQTTLLRPVPYVRGFAEAARLVAAQAPRDSSVLFSGYRDGSFVFNMRTHEERRDLTVVRADKILLNVAVRRELGVTEHDLSEDDILRQIQDLNVSYLVVQPGFWNDLAVMQRFERVLAQARFEVVARIPTPNNVKAYEKELVVYRNKAPSGRRAGPRKLDLPIINRSIDAGR</sequence>
<feature type="transmembrane region" description="Helical" evidence="8">
    <location>
        <begin position="73"/>
        <end position="96"/>
    </location>
</feature>
<evidence type="ECO:0000256" key="6">
    <source>
        <dbReference type="ARBA" id="ARBA00022989"/>
    </source>
</evidence>
<evidence type="ECO:0000259" key="9">
    <source>
        <dbReference type="Pfam" id="PF13231"/>
    </source>
</evidence>
<feature type="transmembrane region" description="Helical" evidence="8">
    <location>
        <begin position="103"/>
        <end position="122"/>
    </location>
</feature>
<evidence type="ECO:0000313" key="10">
    <source>
        <dbReference type="EMBL" id="MYN10693.1"/>
    </source>
</evidence>
<evidence type="ECO:0000256" key="4">
    <source>
        <dbReference type="ARBA" id="ARBA00022679"/>
    </source>
</evidence>
<feature type="transmembrane region" description="Helical" evidence="8">
    <location>
        <begin position="343"/>
        <end position="361"/>
    </location>
</feature>
<dbReference type="GO" id="GO:0010041">
    <property type="term" value="P:response to iron(III) ion"/>
    <property type="evidence" value="ECO:0007669"/>
    <property type="project" value="TreeGrafter"/>
</dbReference>
<keyword evidence="6 8" id="KW-1133">Transmembrane helix</keyword>
<dbReference type="PANTHER" id="PTHR33908:SF3">
    <property type="entry name" value="UNDECAPRENYL PHOSPHATE-ALPHA-4-AMINO-4-DEOXY-L-ARABINOSE ARABINOSYL TRANSFERASE"/>
    <property type="match status" value="1"/>
</dbReference>
<dbReference type="GO" id="GO:0009103">
    <property type="term" value="P:lipopolysaccharide biosynthetic process"/>
    <property type="evidence" value="ECO:0007669"/>
    <property type="project" value="UniProtKB-ARBA"/>
</dbReference>
<accession>A0A7X4KPW2</accession>
<dbReference type="GO" id="GO:0016763">
    <property type="term" value="F:pentosyltransferase activity"/>
    <property type="evidence" value="ECO:0007669"/>
    <property type="project" value="TreeGrafter"/>
</dbReference>
<gene>
    <name evidence="10" type="ORF">GTP77_25565</name>
</gene>
<keyword evidence="2" id="KW-1003">Cell membrane</keyword>
<feature type="transmembrane region" description="Helical" evidence="8">
    <location>
        <begin position="178"/>
        <end position="210"/>
    </location>
</feature>
<protein>
    <submittedName>
        <fullName evidence="10">4-amino-4-deoxy-L-arabinose transferase</fullName>
    </submittedName>
</protein>
<feature type="transmembrane region" description="Helical" evidence="8">
    <location>
        <begin position="222"/>
        <end position="241"/>
    </location>
</feature>
<comment type="subcellular location">
    <subcellularLocation>
        <location evidence="1">Cell membrane</location>
        <topology evidence="1">Multi-pass membrane protein</topology>
    </subcellularLocation>
</comment>
<dbReference type="Pfam" id="PF13231">
    <property type="entry name" value="PMT_2"/>
    <property type="match status" value="1"/>
</dbReference>
<keyword evidence="7 8" id="KW-0472">Membrane</keyword>
<feature type="domain" description="Glycosyltransferase RgtA/B/C/D-like" evidence="9">
    <location>
        <begin position="82"/>
        <end position="237"/>
    </location>
</feature>
<evidence type="ECO:0000256" key="1">
    <source>
        <dbReference type="ARBA" id="ARBA00004651"/>
    </source>
</evidence>
<keyword evidence="3" id="KW-0328">Glycosyltransferase</keyword>
<dbReference type="InterPro" id="IPR038731">
    <property type="entry name" value="RgtA/B/C-like"/>
</dbReference>
<dbReference type="RefSeq" id="WP_161074976.1">
    <property type="nucleotide sequence ID" value="NZ_WWCU01000043.1"/>
</dbReference>
<feature type="transmembrane region" description="Helical" evidence="8">
    <location>
        <begin position="320"/>
        <end position="337"/>
    </location>
</feature>
<dbReference type="PANTHER" id="PTHR33908">
    <property type="entry name" value="MANNOSYLTRANSFERASE YKCB-RELATED"/>
    <property type="match status" value="1"/>
</dbReference>
<dbReference type="EMBL" id="WWCU01000043">
    <property type="protein sequence ID" value="MYN10693.1"/>
    <property type="molecule type" value="Genomic_DNA"/>
</dbReference>
<comment type="caution">
    <text evidence="10">The sequence shown here is derived from an EMBL/GenBank/DDBJ whole genome shotgun (WGS) entry which is preliminary data.</text>
</comment>
<dbReference type="AlphaFoldDB" id="A0A7X4KPW2"/>
<evidence type="ECO:0000256" key="8">
    <source>
        <dbReference type="SAM" id="Phobius"/>
    </source>
</evidence>
<proteinExistence type="predicted"/>
<evidence type="ECO:0000256" key="7">
    <source>
        <dbReference type="ARBA" id="ARBA00023136"/>
    </source>
</evidence>
<name>A0A7X4KPW2_9BURK</name>
<feature type="transmembrane region" description="Helical" evidence="8">
    <location>
        <begin position="155"/>
        <end position="172"/>
    </location>
</feature>
<dbReference type="Proteomes" id="UP000450676">
    <property type="component" value="Unassembled WGS sequence"/>
</dbReference>
<dbReference type="GO" id="GO:0005886">
    <property type="term" value="C:plasma membrane"/>
    <property type="evidence" value="ECO:0007669"/>
    <property type="project" value="UniProtKB-SubCell"/>
</dbReference>
<keyword evidence="4 10" id="KW-0808">Transferase</keyword>
<evidence type="ECO:0000256" key="3">
    <source>
        <dbReference type="ARBA" id="ARBA00022676"/>
    </source>
</evidence>
<feature type="transmembrane region" description="Helical" evidence="8">
    <location>
        <begin position="278"/>
        <end position="299"/>
    </location>
</feature>
<evidence type="ECO:0000256" key="2">
    <source>
        <dbReference type="ARBA" id="ARBA00022475"/>
    </source>
</evidence>
<reference evidence="10 11" key="1">
    <citation type="submission" date="2019-12" db="EMBL/GenBank/DDBJ databases">
        <title>Novel species isolated from a subtropical stream in China.</title>
        <authorList>
            <person name="Lu H."/>
        </authorList>
    </citation>
    <scope>NUCLEOTIDE SEQUENCE [LARGE SCALE GENOMIC DNA]</scope>
    <source>
        <strain evidence="10 11">FT127W</strain>
    </source>
</reference>
<evidence type="ECO:0000256" key="5">
    <source>
        <dbReference type="ARBA" id="ARBA00022692"/>
    </source>
</evidence>
<keyword evidence="11" id="KW-1185">Reference proteome</keyword>
<dbReference type="InterPro" id="IPR050297">
    <property type="entry name" value="LipidA_mod_glycosyltrf_83"/>
</dbReference>
<keyword evidence="5 8" id="KW-0812">Transmembrane</keyword>
<organism evidence="10 11">
    <name type="scientific">Pseudoduganella aquatica</name>
    <dbReference type="NCBI Taxonomy" id="2660641"/>
    <lineage>
        <taxon>Bacteria</taxon>
        <taxon>Pseudomonadati</taxon>
        <taxon>Pseudomonadota</taxon>
        <taxon>Betaproteobacteria</taxon>
        <taxon>Burkholderiales</taxon>
        <taxon>Oxalobacteraceae</taxon>
        <taxon>Telluria group</taxon>
        <taxon>Pseudoduganella</taxon>
    </lineage>
</organism>
<evidence type="ECO:0000313" key="11">
    <source>
        <dbReference type="Proteomes" id="UP000450676"/>
    </source>
</evidence>